<comment type="catalytic activity">
    <reaction evidence="7 8">
        <text>L-histidinol phosphate + H2O = L-histidinol + phosphate</text>
        <dbReference type="Rhea" id="RHEA:14465"/>
        <dbReference type="ChEBI" id="CHEBI:15377"/>
        <dbReference type="ChEBI" id="CHEBI:43474"/>
        <dbReference type="ChEBI" id="CHEBI:57699"/>
        <dbReference type="ChEBI" id="CHEBI:57980"/>
        <dbReference type="EC" id="3.1.3.15"/>
    </reaction>
</comment>
<comment type="caution">
    <text evidence="10">The sequence shown here is derived from an EMBL/GenBank/DDBJ whole genome shotgun (WGS) entry which is preliminary data.</text>
</comment>
<evidence type="ECO:0000256" key="1">
    <source>
        <dbReference type="ARBA" id="ARBA00004970"/>
    </source>
</evidence>
<evidence type="ECO:0000256" key="5">
    <source>
        <dbReference type="ARBA" id="ARBA00022801"/>
    </source>
</evidence>
<evidence type="ECO:0000256" key="7">
    <source>
        <dbReference type="ARBA" id="ARBA00049158"/>
    </source>
</evidence>
<gene>
    <name evidence="10" type="primary">hisJ</name>
    <name evidence="10" type="ORF">ENJ89_07310</name>
</gene>
<dbReference type="EMBL" id="DROD01000480">
    <property type="protein sequence ID" value="HHJ52987.1"/>
    <property type="molecule type" value="Genomic_DNA"/>
</dbReference>
<dbReference type="InterPro" id="IPR010140">
    <property type="entry name" value="Histidinol_P_phosphatase_HisJ"/>
</dbReference>
<evidence type="ECO:0000256" key="8">
    <source>
        <dbReference type="RuleBase" id="RU366003"/>
    </source>
</evidence>
<dbReference type="NCBIfam" id="NF005996">
    <property type="entry name" value="PRK08123.1"/>
    <property type="match status" value="1"/>
</dbReference>
<comment type="pathway">
    <text evidence="1 8">Amino-acid biosynthesis; L-histidine biosynthesis; L-histidine from 5-phospho-alpha-D-ribose 1-diphosphate: step 8/9.</text>
</comment>
<dbReference type="UniPathway" id="UPA00031">
    <property type="reaction ID" value="UER00013"/>
</dbReference>
<keyword evidence="6 8" id="KW-0368">Histidine biosynthesis</keyword>
<dbReference type="InterPro" id="IPR004013">
    <property type="entry name" value="PHP_dom"/>
</dbReference>
<evidence type="ECO:0000313" key="10">
    <source>
        <dbReference type="EMBL" id="HHJ52987.1"/>
    </source>
</evidence>
<dbReference type="NCBIfam" id="NF005596">
    <property type="entry name" value="PRK07328.1"/>
    <property type="match status" value="1"/>
</dbReference>
<dbReference type="SMART" id="SM00481">
    <property type="entry name" value="POLIIIAc"/>
    <property type="match status" value="1"/>
</dbReference>
<feature type="domain" description="Polymerase/histidinol phosphatase N-terminal" evidence="9">
    <location>
        <begin position="6"/>
        <end position="90"/>
    </location>
</feature>
<evidence type="ECO:0000256" key="2">
    <source>
        <dbReference type="ARBA" id="ARBA00009152"/>
    </source>
</evidence>
<keyword evidence="4 8" id="KW-0028">Amino-acid biosynthesis</keyword>
<dbReference type="InterPro" id="IPR016195">
    <property type="entry name" value="Pol/histidinol_Pase-like"/>
</dbReference>
<dbReference type="NCBIfam" id="TIGR01856">
    <property type="entry name" value="hisJ_fam"/>
    <property type="match status" value="1"/>
</dbReference>
<evidence type="ECO:0000256" key="4">
    <source>
        <dbReference type="ARBA" id="ARBA00022605"/>
    </source>
</evidence>
<dbReference type="GO" id="GO:0000105">
    <property type="term" value="P:L-histidine biosynthetic process"/>
    <property type="evidence" value="ECO:0007669"/>
    <property type="project" value="UniProtKB-UniRule"/>
</dbReference>
<comment type="similarity">
    <text evidence="2 8">Belongs to the PHP hydrolase family. HisK subfamily.</text>
</comment>
<dbReference type="InterPro" id="IPR003141">
    <property type="entry name" value="Pol/His_phosphatase_N"/>
</dbReference>
<keyword evidence="5 8" id="KW-0378">Hydrolase</keyword>
<dbReference type="Pfam" id="PF02811">
    <property type="entry name" value="PHP"/>
    <property type="match status" value="1"/>
</dbReference>
<protein>
    <recommendedName>
        <fullName evidence="3 8">Histidinol-phosphatase</fullName>
        <shortName evidence="8">HolPase</shortName>
        <ecNumber evidence="3 8">3.1.3.15</ecNumber>
    </recommendedName>
</protein>
<proteinExistence type="inferred from homology"/>
<dbReference type="Pfam" id="PF13263">
    <property type="entry name" value="PHP_C"/>
    <property type="match status" value="1"/>
</dbReference>
<dbReference type="GO" id="GO:0004401">
    <property type="term" value="F:histidinol-phosphatase activity"/>
    <property type="evidence" value="ECO:0007669"/>
    <property type="project" value="UniProtKB-UniRule"/>
</dbReference>
<dbReference type="SUPFAM" id="SSF89550">
    <property type="entry name" value="PHP domain-like"/>
    <property type="match status" value="1"/>
</dbReference>
<dbReference type="PANTHER" id="PTHR21039">
    <property type="entry name" value="HISTIDINOL PHOSPHATASE-RELATED"/>
    <property type="match status" value="1"/>
</dbReference>
<dbReference type="AlphaFoldDB" id="A0A7V5PPQ4"/>
<dbReference type="Gene3D" id="3.20.20.140">
    <property type="entry name" value="Metal-dependent hydrolases"/>
    <property type="match status" value="1"/>
</dbReference>
<dbReference type="Proteomes" id="UP000886124">
    <property type="component" value="Unassembled WGS sequence"/>
</dbReference>
<evidence type="ECO:0000256" key="3">
    <source>
        <dbReference type="ARBA" id="ARBA00013085"/>
    </source>
</evidence>
<reference evidence="10" key="1">
    <citation type="journal article" date="2020" name="mSystems">
        <title>Genome- and Community-Level Interaction Insights into Carbon Utilization and Element Cycling Functions of Hydrothermarchaeota in Hydrothermal Sediment.</title>
        <authorList>
            <person name="Zhou Z."/>
            <person name="Liu Y."/>
            <person name="Xu W."/>
            <person name="Pan J."/>
            <person name="Luo Z.H."/>
            <person name="Li M."/>
        </authorList>
    </citation>
    <scope>NUCLEOTIDE SEQUENCE [LARGE SCALE GENOMIC DNA]</scope>
    <source>
        <strain evidence="10">HyVt-527</strain>
    </source>
</reference>
<organism evidence="10">
    <name type="scientific">Caldithrix abyssi</name>
    <dbReference type="NCBI Taxonomy" id="187145"/>
    <lineage>
        <taxon>Bacteria</taxon>
        <taxon>Pseudomonadati</taxon>
        <taxon>Calditrichota</taxon>
        <taxon>Calditrichia</taxon>
        <taxon>Calditrichales</taxon>
        <taxon>Calditrichaceae</taxon>
        <taxon>Caldithrix</taxon>
    </lineage>
</organism>
<dbReference type="CDD" id="cd12110">
    <property type="entry name" value="PHP_HisPPase_Hisj_like"/>
    <property type="match status" value="1"/>
</dbReference>
<evidence type="ECO:0000256" key="6">
    <source>
        <dbReference type="ARBA" id="ARBA00023102"/>
    </source>
</evidence>
<evidence type="ECO:0000259" key="9">
    <source>
        <dbReference type="SMART" id="SM00481"/>
    </source>
</evidence>
<dbReference type="PANTHER" id="PTHR21039:SF0">
    <property type="entry name" value="HISTIDINOL-PHOSPHATASE"/>
    <property type="match status" value="1"/>
</dbReference>
<dbReference type="EC" id="3.1.3.15" evidence="3 8"/>
<name>A0A7V5PPQ4_CALAY</name>
<dbReference type="GO" id="GO:0005737">
    <property type="term" value="C:cytoplasm"/>
    <property type="evidence" value="ECO:0007669"/>
    <property type="project" value="TreeGrafter"/>
</dbReference>
<accession>A0A7V5PPQ4</accession>
<sequence>MNPIRADYHIHTKLCKHASGDMEEYVRHAIRAGLTEIAFTDHIPLPDGFDRAHRMEPEQLSDYVRRVGELQQRYRNRINILLGIEADFIDGFEKYLEQTLSAFPFDLVILSVHFIKHWPGDQWVFRYDFPEKSLTAVYDEYLQAVRRGIETGLFDVVGHLDLIKRPEQPLLQANRETVTNVLQAAAKHSMAVEINTSGWRKEIGEPYPAPEILPLIRELGLPVTVGSDAHGPNQVGYGFDRVAALLEQNGIAGPVSFNKRQWIA</sequence>